<dbReference type="Proteomes" id="UP001595530">
    <property type="component" value="Unassembled WGS sequence"/>
</dbReference>
<organism evidence="4 5">
    <name type="scientific">Undibacterium arcticum</name>
    <dbReference type="NCBI Taxonomy" id="1762892"/>
    <lineage>
        <taxon>Bacteria</taxon>
        <taxon>Pseudomonadati</taxon>
        <taxon>Pseudomonadota</taxon>
        <taxon>Betaproteobacteria</taxon>
        <taxon>Burkholderiales</taxon>
        <taxon>Oxalobacteraceae</taxon>
        <taxon>Undibacterium</taxon>
    </lineage>
</organism>
<dbReference type="GO" id="GO:0003964">
    <property type="term" value="F:RNA-directed DNA polymerase activity"/>
    <property type="evidence" value="ECO:0007669"/>
    <property type="project" value="UniProtKB-KW"/>
</dbReference>
<comment type="similarity">
    <text evidence="1">Belongs to the bacterial reverse transcriptase family.</text>
</comment>
<comment type="caution">
    <text evidence="4">The sequence shown here is derived from an EMBL/GenBank/DDBJ whole genome shotgun (WGS) entry which is preliminary data.</text>
</comment>
<sequence length="307" mass="33773">MPGNFLHRSWEISSAPVAVGTGGAEKAHGRNPAAYADEKSDTPVVPEKLPNKGIGPAEAVEESGVAKGNADEPPASRTQSRINVSMGLEGVRQRARADKRARFTSLLHHVTPSLLVESFHALRKNAAAGVDDVTWREYEGQLYSRVHGLHREIHTGAYKALPSRRVFIPKADGSKRPLGIAAIEDKIVQQAVSTVLGAIYEEDFLGFSYVFRPGRSQHQALDALWVGIERRKVGWILDADISDFFGSIDHDWIERFLAHRIADKRVLRLIRKWLKAGTIEDGKRIVAEKGTPQGAVITPTTIEQTLG</sequence>
<gene>
    <name evidence="4" type="ORF">ACFOFO_24375</name>
</gene>
<evidence type="ECO:0000259" key="3">
    <source>
        <dbReference type="PROSITE" id="PS50878"/>
    </source>
</evidence>
<dbReference type="PANTHER" id="PTHR34047:SF8">
    <property type="entry name" value="PROTEIN YKFC"/>
    <property type="match status" value="1"/>
</dbReference>
<dbReference type="InterPro" id="IPR043502">
    <property type="entry name" value="DNA/RNA_pol_sf"/>
</dbReference>
<dbReference type="Pfam" id="PF00078">
    <property type="entry name" value="RVT_1"/>
    <property type="match status" value="1"/>
</dbReference>
<keyword evidence="4" id="KW-0808">Transferase</keyword>
<feature type="region of interest" description="Disordered" evidence="2">
    <location>
        <begin position="1"/>
        <end position="82"/>
    </location>
</feature>
<keyword evidence="4" id="KW-0548">Nucleotidyltransferase</keyword>
<evidence type="ECO:0000256" key="2">
    <source>
        <dbReference type="SAM" id="MobiDB-lite"/>
    </source>
</evidence>
<proteinExistence type="inferred from homology"/>
<evidence type="ECO:0000256" key="1">
    <source>
        <dbReference type="ARBA" id="ARBA00034120"/>
    </source>
</evidence>
<evidence type="ECO:0000313" key="5">
    <source>
        <dbReference type="Proteomes" id="UP001595530"/>
    </source>
</evidence>
<reference evidence="5" key="1">
    <citation type="journal article" date="2019" name="Int. J. Syst. Evol. Microbiol.">
        <title>The Global Catalogue of Microorganisms (GCM) 10K type strain sequencing project: providing services to taxonomists for standard genome sequencing and annotation.</title>
        <authorList>
            <consortium name="The Broad Institute Genomics Platform"/>
            <consortium name="The Broad Institute Genome Sequencing Center for Infectious Disease"/>
            <person name="Wu L."/>
            <person name="Ma J."/>
        </authorList>
    </citation>
    <scope>NUCLEOTIDE SEQUENCE [LARGE SCALE GENOMIC DNA]</scope>
    <source>
        <strain evidence="5">KCTC 42986</strain>
    </source>
</reference>
<dbReference type="EMBL" id="JBHRTP010000098">
    <property type="protein sequence ID" value="MFC3111050.1"/>
    <property type="molecule type" value="Genomic_DNA"/>
</dbReference>
<dbReference type="PANTHER" id="PTHR34047">
    <property type="entry name" value="NUCLEAR INTRON MATURASE 1, MITOCHONDRIAL-RELATED"/>
    <property type="match status" value="1"/>
</dbReference>
<dbReference type="RefSeq" id="WP_390323692.1">
    <property type="nucleotide sequence ID" value="NZ_JBHRTP010000098.1"/>
</dbReference>
<dbReference type="InterPro" id="IPR000477">
    <property type="entry name" value="RT_dom"/>
</dbReference>
<dbReference type="PROSITE" id="PS50878">
    <property type="entry name" value="RT_POL"/>
    <property type="match status" value="1"/>
</dbReference>
<name>A0ABV7F7Y0_9BURK</name>
<evidence type="ECO:0000313" key="4">
    <source>
        <dbReference type="EMBL" id="MFC3111050.1"/>
    </source>
</evidence>
<keyword evidence="5" id="KW-1185">Reference proteome</keyword>
<dbReference type="CDD" id="cd01651">
    <property type="entry name" value="RT_G2_intron"/>
    <property type="match status" value="1"/>
</dbReference>
<accession>A0ABV7F7Y0</accession>
<keyword evidence="4" id="KW-0695">RNA-directed DNA polymerase</keyword>
<feature type="domain" description="Reverse transcriptase" evidence="3">
    <location>
        <begin position="149"/>
        <end position="307"/>
    </location>
</feature>
<dbReference type="SUPFAM" id="SSF56672">
    <property type="entry name" value="DNA/RNA polymerases"/>
    <property type="match status" value="1"/>
</dbReference>
<protein>
    <submittedName>
        <fullName evidence="4">Reverse transcriptase domain-containing protein</fullName>
    </submittedName>
</protein>
<dbReference type="InterPro" id="IPR051083">
    <property type="entry name" value="GrpII_Intron_Splice-Mob/Def"/>
</dbReference>